<evidence type="ECO:0000313" key="2">
    <source>
        <dbReference type="EMBL" id="MFB9376872.1"/>
    </source>
</evidence>
<dbReference type="PANTHER" id="PTHR33322">
    <property type="entry name" value="BAG DOMAIN CONTAINING PROTEIN, EXPRESSED"/>
    <property type="match status" value="1"/>
</dbReference>
<accession>A0ABV5LS25</accession>
<evidence type="ECO:0000313" key="3">
    <source>
        <dbReference type="Proteomes" id="UP001589748"/>
    </source>
</evidence>
<comment type="caution">
    <text evidence="2">The sequence shown here is derived from an EMBL/GenBank/DDBJ whole genome shotgun (WGS) entry which is preliminary data.</text>
</comment>
<feature type="compositionally biased region" description="Basic and acidic residues" evidence="1">
    <location>
        <begin position="530"/>
        <end position="787"/>
    </location>
</feature>
<keyword evidence="3" id="KW-1185">Reference proteome</keyword>
<dbReference type="PANTHER" id="PTHR33322:SF8">
    <property type="entry name" value="BAG FAMILY MOLECULAR CHAPERONE REGULATOR 5, MITOCHONDRIAL"/>
    <property type="match status" value="1"/>
</dbReference>
<dbReference type="Proteomes" id="UP001589748">
    <property type="component" value="Unassembled WGS sequence"/>
</dbReference>
<name>A0ABV5LS25_9ACTN</name>
<protein>
    <recommendedName>
        <fullName evidence="4">TolA protein</fullName>
    </recommendedName>
</protein>
<feature type="region of interest" description="Disordered" evidence="1">
    <location>
        <begin position="530"/>
        <end position="807"/>
    </location>
</feature>
<organism evidence="2 3">
    <name type="scientific">Kineococcus gynurae</name>
    <dbReference type="NCBI Taxonomy" id="452979"/>
    <lineage>
        <taxon>Bacteria</taxon>
        <taxon>Bacillati</taxon>
        <taxon>Actinomycetota</taxon>
        <taxon>Actinomycetes</taxon>
        <taxon>Kineosporiales</taxon>
        <taxon>Kineosporiaceae</taxon>
        <taxon>Kineococcus</taxon>
    </lineage>
</organism>
<evidence type="ECO:0008006" key="4">
    <source>
        <dbReference type="Google" id="ProtNLM"/>
    </source>
</evidence>
<evidence type="ECO:0000256" key="1">
    <source>
        <dbReference type="SAM" id="MobiDB-lite"/>
    </source>
</evidence>
<proteinExistence type="predicted"/>
<reference evidence="2 3" key="1">
    <citation type="submission" date="2024-09" db="EMBL/GenBank/DDBJ databases">
        <authorList>
            <person name="Sun Q."/>
            <person name="Mori K."/>
        </authorList>
    </citation>
    <scope>NUCLEOTIDE SEQUENCE [LARGE SCALE GENOMIC DNA]</scope>
    <source>
        <strain evidence="2 3">TISTR 1856</strain>
    </source>
</reference>
<sequence length="897" mass="98637">MSTEEPTPDTAAVLSAEQAAAVESALIGPVTRLDVGPDGELVLAAVVAAARRRGGEAVVVSRRGRAATLRRLTWTTADRGPGSEDPLRPGAPVAAVAAAELLARRAAGTEVPHLPAAAAWTVEDLPGLARALGAERRPEASPTADAVATLRAVADRLTSELGWRPLRTLGDAENAVALLERVETLSRTYIPLAFGSDMTRTRQVLDGRLGSVLSAAERDRRREAKRLGVLRHDGTFGSADVDVIAAVQRDWAERASSVPQEWFGRRELAQATAAVRVALEAADPQAPDTVLREQELDTAVTRGGEEVGEDQALAALRGVWSGEDPASFVRGVWLRALLDDHASVGTGPGTARRQTVDLPAPSSVVTELDPSASPPPGTTVVVLDAHARPATDLPATEAVVVLLGDGSAVTDGSVWAAAGSAPILRAAPPVLDRAGAAPLRDALAAQLRAAGIPVLVGTQTGRPDVGLLVPGEGGRDVVVDLDVWFAPADARARTAALAAADLARLEISALRWYLSPAAVVDDVNAGRRAEQERAEQERAEQERAERERVEQERVEQEHAEQEHAEQERVERERAEQERVEQERAEQERAEQERAEQERAEQERAEQERAEQERAEQERAERERVERERAEQERAEQERAEQERVERERAEQERAERERAEQERAERERSDRERAERERAEQERAEQERAEQERAEQERAEQERERVERERAEQERAERERADRERADRERADRERADRERAERERAEQERAERERAERERAERERADRERADRERAEQERAEQERAQEPGSGPAVAASPELPPGLGSTADAERVVAEFRDALGTAHPNIDQTPPAAVDAALALAYARLGVKAADPAVLEAAQDILGFRRRGVKVLRAFKESMLRSKKKMRGSGVKIT</sequence>
<dbReference type="InterPro" id="IPR040400">
    <property type="entry name" value="BAG5/6/7/8"/>
</dbReference>
<gene>
    <name evidence="2" type="ORF">ACFFVI_07815</name>
</gene>
<dbReference type="RefSeq" id="WP_380155409.1">
    <property type="nucleotide sequence ID" value="NZ_JBHMDM010000004.1"/>
</dbReference>
<dbReference type="EMBL" id="JBHMDM010000004">
    <property type="protein sequence ID" value="MFB9376872.1"/>
    <property type="molecule type" value="Genomic_DNA"/>
</dbReference>